<keyword evidence="4 10" id="KW-0349">Heme</keyword>
<evidence type="ECO:0000256" key="6">
    <source>
        <dbReference type="ARBA" id="ARBA00023002"/>
    </source>
</evidence>
<dbReference type="GO" id="GO:0046872">
    <property type="term" value="F:metal ion binding"/>
    <property type="evidence" value="ECO:0007669"/>
    <property type="project" value="UniProtKB-UniRule"/>
</dbReference>
<keyword evidence="10" id="KW-0376">Hydrogen peroxide</keyword>
<comment type="subcellular location">
    <subcellularLocation>
        <location evidence="10">Secreted</location>
    </subcellularLocation>
</comment>
<feature type="compositionally biased region" description="Pro residues" evidence="11">
    <location>
        <begin position="158"/>
        <end position="167"/>
    </location>
</feature>
<evidence type="ECO:0000256" key="9">
    <source>
        <dbReference type="PIRSR" id="PIRSR600823-3"/>
    </source>
</evidence>
<comment type="similarity">
    <text evidence="10">Belongs to the peroxidase family. Classical plant (class III) peroxidase subfamily.</text>
</comment>
<dbReference type="Pfam" id="PF00141">
    <property type="entry name" value="peroxidase"/>
    <property type="match status" value="1"/>
</dbReference>
<dbReference type="OrthoDB" id="2113341at2759"/>
<keyword evidence="9 10" id="KW-0106">Calcium</keyword>
<dbReference type="EC" id="1.11.1.7" evidence="2 10"/>
<dbReference type="SUPFAM" id="SSF48113">
    <property type="entry name" value="Heme-dependent peroxidases"/>
    <property type="match status" value="1"/>
</dbReference>
<name>A0A9Q0JQZ5_9ROSI</name>
<comment type="caution">
    <text evidence="13">The sequence shown here is derived from an EMBL/GenBank/DDBJ whole genome shotgun (WGS) entry which is preliminary data.</text>
</comment>
<dbReference type="Gene3D" id="1.10.520.10">
    <property type="match status" value="1"/>
</dbReference>
<feature type="binding site" evidence="8">
    <location>
        <position position="272"/>
    </location>
    <ligand>
        <name>substrate</name>
    </ligand>
</feature>
<evidence type="ECO:0000256" key="8">
    <source>
        <dbReference type="PIRSR" id="PIRSR600823-2"/>
    </source>
</evidence>
<dbReference type="GO" id="GO:0042744">
    <property type="term" value="P:hydrogen peroxide catabolic process"/>
    <property type="evidence" value="ECO:0007669"/>
    <property type="project" value="UniProtKB-KW"/>
</dbReference>
<evidence type="ECO:0000259" key="12">
    <source>
        <dbReference type="PROSITE" id="PS50873"/>
    </source>
</evidence>
<feature type="compositionally biased region" description="Acidic residues" evidence="11">
    <location>
        <begin position="60"/>
        <end position="71"/>
    </location>
</feature>
<dbReference type="Proteomes" id="UP001141552">
    <property type="component" value="Unassembled WGS sequence"/>
</dbReference>
<feature type="domain" description="Plant heme peroxidase family profile" evidence="12">
    <location>
        <begin position="179"/>
        <end position="305"/>
    </location>
</feature>
<keyword evidence="7 9" id="KW-0408">Iron</keyword>
<evidence type="ECO:0000313" key="13">
    <source>
        <dbReference type="EMBL" id="KAJ4850844.1"/>
    </source>
</evidence>
<sequence>MQNVESSYKVDAAEEGTEKGDVEGNNLHSKSEEEGLNRYKATTCNATPIVAETSSANESTSEELNDGEAGPEEFHENNEDEEVSYQANLEEAEIGGESEVDSDQFDGGEQGKVGQGVEDGEDGEAYVRWQIAQLILNKGIDISTIKKEEFSLSAAPSSPYPLPPSSTAPPSAANNKTTSGDDLEKLLSSTPFNSAECDADFNLSFPGDAFNLLTSAMTALELSCPSTTSCADILAAATRDLVTMVGGPYYGVLLGHKDYCVSKSSSVAGNLPTSTMSMSTIIDLFASRGFSVQKMVALSGAHTIG</sequence>
<dbReference type="InterPro" id="IPR002016">
    <property type="entry name" value="Haem_peroxidase"/>
</dbReference>
<gene>
    <name evidence="13" type="ORF">Tsubulata_027887</name>
</gene>
<reference evidence="13" key="1">
    <citation type="submission" date="2022-02" db="EMBL/GenBank/DDBJ databases">
        <authorList>
            <person name="Henning P.M."/>
            <person name="McCubbin A.G."/>
            <person name="Shore J.S."/>
        </authorList>
    </citation>
    <scope>NUCLEOTIDE SEQUENCE</scope>
    <source>
        <strain evidence="13">F60SS</strain>
        <tissue evidence="13">Leaves</tissue>
    </source>
</reference>
<dbReference type="GO" id="GO:0005576">
    <property type="term" value="C:extracellular region"/>
    <property type="evidence" value="ECO:0007669"/>
    <property type="project" value="UniProtKB-SubCell"/>
</dbReference>
<feature type="binding site" description="axial binding residue" evidence="9">
    <location>
        <position position="302"/>
    </location>
    <ligand>
        <name>heme b</name>
        <dbReference type="ChEBI" id="CHEBI:60344"/>
    </ligand>
    <ligandPart>
        <name>Fe</name>
        <dbReference type="ChEBI" id="CHEBI:18248"/>
    </ligandPart>
</feature>
<comment type="catalytic activity">
    <reaction evidence="1 10">
        <text>2 a phenolic donor + H2O2 = 2 a phenolic radical donor + 2 H2O</text>
        <dbReference type="Rhea" id="RHEA:56136"/>
        <dbReference type="ChEBI" id="CHEBI:15377"/>
        <dbReference type="ChEBI" id="CHEBI:16240"/>
        <dbReference type="ChEBI" id="CHEBI:139520"/>
        <dbReference type="ChEBI" id="CHEBI:139521"/>
        <dbReference type="EC" id="1.11.1.7"/>
    </reaction>
</comment>
<evidence type="ECO:0000256" key="5">
    <source>
        <dbReference type="ARBA" id="ARBA00022723"/>
    </source>
</evidence>
<keyword evidence="14" id="KW-1185">Reference proteome</keyword>
<evidence type="ECO:0000256" key="11">
    <source>
        <dbReference type="SAM" id="MobiDB-lite"/>
    </source>
</evidence>
<dbReference type="AlphaFoldDB" id="A0A9Q0JQZ5"/>
<dbReference type="PANTHER" id="PTHR31517:SF11">
    <property type="entry name" value="PEROXIDASE 31"/>
    <property type="match status" value="1"/>
</dbReference>
<evidence type="ECO:0000256" key="1">
    <source>
        <dbReference type="ARBA" id="ARBA00000189"/>
    </source>
</evidence>
<keyword evidence="6 10" id="KW-0560">Oxidoreductase</keyword>
<feature type="binding site" evidence="9">
    <location>
        <position position="196"/>
    </location>
    <ligand>
        <name>Ca(2+)</name>
        <dbReference type="ChEBI" id="CHEBI:29108"/>
        <label>1</label>
    </ligand>
</feature>
<evidence type="ECO:0000256" key="3">
    <source>
        <dbReference type="ARBA" id="ARBA00022559"/>
    </source>
</evidence>
<comment type="cofactor">
    <cofactor evidence="9 10">
        <name>heme b</name>
        <dbReference type="ChEBI" id="CHEBI:60344"/>
    </cofactor>
    <text evidence="9 10">Binds 1 heme b (iron(II)-protoporphyrin IX) group per subunit.</text>
</comment>
<comment type="cofactor">
    <cofactor evidence="9 10">
        <name>Ca(2+)</name>
        <dbReference type="ChEBI" id="CHEBI:29108"/>
    </cofactor>
    <text evidence="9 10">Binds 2 calcium ions per subunit.</text>
</comment>
<reference evidence="13" key="2">
    <citation type="journal article" date="2023" name="Plants (Basel)">
        <title>Annotation of the Turnera subulata (Passifloraceae) Draft Genome Reveals the S-Locus Evolved after the Divergence of Turneroideae from Passifloroideae in a Stepwise Manner.</title>
        <authorList>
            <person name="Henning P.M."/>
            <person name="Roalson E.H."/>
            <person name="Mir W."/>
            <person name="McCubbin A.G."/>
            <person name="Shore J.S."/>
        </authorList>
    </citation>
    <scope>NUCLEOTIDE SEQUENCE</scope>
    <source>
        <strain evidence="13">F60SS</strain>
    </source>
</reference>
<dbReference type="InterPro" id="IPR000823">
    <property type="entry name" value="Peroxidase_pln"/>
</dbReference>
<dbReference type="PROSITE" id="PS50873">
    <property type="entry name" value="PEROXIDASE_4"/>
    <property type="match status" value="1"/>
</dbReference>
<feature type="compositionally biased region" description="Acidic residues" evidence="11">
    <location>
        <begin position="90"/>
        <end position="106"/>
    </location>
</feature>
<keyword evidence="5 9" id="KW-0479">Metal-binding</keyword>
<dbReference type="PRINTS" id="PR00458">
    <property type="entry name" value="PEROXIDASE"/>
</dbReference>
<comment type="function">
    <text evidence="10">Removal of H(2)O(2), oxidation of toxic reductants, biosynthesis and degradation of lignin, suberization, auxin catabolism, response to environmental stresses such as wounding, pathogen attack and oxidative stress.</text>
</comment>
<protein>
    <recommendedName>
        <fullName evidence="2 10">Peroxidase</fullName>
        <ecNumber evidence="2 10">1.11.1.7</ecNumber>
    </recommendedName>
</protein>
<evidence type="ECO:0000313" key="14">
    <source>
        <dbReference type="Proteomes" id="UP001141552"/>
    </source>
</evidence>
<feature type="region of interest" description="Disordered" evidence="11">
    <location>
        <begin position="1"/>
        <end position="119"/>
    </location>
</feature>
<proteinExistence type="inferred from homology"/>
<keyword evidence="3 10" id="KW-0575">Peroxidase</keyword>
<feature type="binding site" evidence="9">
    <location>
        <position position="303"/>
    </location>
    <ligand>
        <name>Ca(2+)</name>
        <dbReference type="ChEBI" id="CHEBI:29108"/>
        <label>2</label>
    </ligand>
</feature>
<dbReference type="InterPro" id="IPR010255">
    <property type="entry name" value="Haem_peroxidase_sf"/>
</dbReference>
<dbReference type="EMBL" id="JAKUCV010000202">
    <property type="protein sequence ID" value="KAJ4850844.1"/>
    <property type="molecule type" value="Genomic_DNA"/>
</dbReference>
<organism evidence="13 14">
    <name type="scientific">Turnera subulata</name>
    <dbReference type="NCBI Taxonomy" id="218843"/>
    <lineage>
        <taxon>Eukaryota</taxon>
        <taxon>Viridiplantae</taxon>
        <taxon>Streptophyta</taxon>
        <taxon>Embryophyta</taxon>
        <taxon>Tracheophyta</taxon>
        <taxon>Spermatophyta</taxon>
        <taxon>Magnoliopsida</taxon>
        <taxon>eudicotyledons</taxon>
        <taxon>Gunneridae</taxon>
        <taxon>Pentapetalae</taxon>
        <taxon>rosids</taxon>
        <taxon>fabids</taxon>
        <taxon>Malpighiales</taxon>
        <taxon>Passifloraceae</taxon>
        <taxon>Turnera</taxon>
    </lineage>
</organism>
<accession>A0A9Q0JQZ5</accession>
<dbReference type="PANTHER" id="PTHR31517">
    <property type="match status" value="1"/>
</dbReference>
<dbReference type="PRINTS" id="PR00461">
    <property type="entry name" value="PLPEROXIDASE"/>
</dbReference>
<dbReference type="GO" id="GO:0140825">
    <property type="term" value="F:lactoperoxidase activity"/>
    <property type="evidence" value="ECO:0007669"/>
    <property type="project" value="UniProtKB-EC"/>
</dbReference>
<dbReference type="GO" id="GO:0020037">
    <property type="term" value="F:heme binding"/>
    <property type="evidence" value="ECO:0007669"/>
    <property type="project" value="UniProtKB-UniRule"/>
</dbReference>
<evidence type="ECO:0000256" key="7">
    <source>
        <dbReference type="ARBA" id="ARBA00023004"/>
    </source>
</evidence>
<evidence type="ECO:0000256" key="4">
    <source>
        <dbReference type="ARBA" id="ARBA00022617"/>
    </source>
</evidence>
<dbReference type="GO" id="GO:0006979">
    <property type="term" value="P:response to oxidative stress"/>
    <property type="evidence" value="ECO:0007669"/>
    <property type="project" value="UniProtKB-UniRule"/>
</dbReference>
<feature type="region of interest" description="Disordered" evidence="11">
    <location>
        <begin position="154"/>
        <end position="184"/>
    </location>
</feature>
<keyword evidence="10" id="KW-0964">Secreted</keyword>
<evidence type="ECO:0000256" key="2">
    <source>
        <dbReference type="ARBA" id="ARBA00012313"/>
    </source>
</evidence>
<evidence type="ECO:0000256" key="10">
    <source>
        <dbReference type="RuleBase" id="RU362060"/>
    </source>
</evidence>